<gene>
    <name evidence="8" type="ordered locus">Spiaf_2324</name>
</gene>
<name>H9ULG3_SPIAZ</name>
<feature type="transmembrane region" description="Helical" evidence="6">
    <location>
        <begin position="31"/>
        <end position="48"/>
    </location>
</feature>
<organism evidence="8 9">
    <name type="scientific">Spirochaeta africana (strain ATCC 700263 / DSM 8902 / Z-7692)</name>
    <dbReference type="NCBI Taxonomy" id="889378"/>
    <lineage>
        <taxon>Bacteria</taxon>
        <taxon>Pseudomonadati</taxon>
        <taxon>Spirochaetota</taxon>
        <taxon>Spirochaetia</taxon>
        <taxon>Spirochaetales</taxon>
        <taxon>Spirochaetaceae</taxon>
        <taxon>Spirochaeta</taxon>
    </lineage>
</organism>
<keyword evidence="2" id="KW-1003">Cell membrane</keyword>
<evidence type="ECO:0000256" key="4">
    <source>
        <dbReference type="ARBA" id="ARBA00022989"/>
    </source>
</evidence>
<keyword evidence="9" id="KW-1185">Reference proteome</keyword>
<dbReference type="GO" id="GO:0005886">
    <property type="term" value="C:plasma membrane"/>
    <property type="evidence" value="ECO:0007669"/>
    <property type="project" value="UniProtKB-SubCell"/>
</dbReference>
<keyword evidence="4 6" id="KW-1133">Transmembrane helix</keyword>
<dbReference type="EMBL" id="CP003282">
    <property type="protein sequence ID" value="AFG38356.1"/>
    <property type="molecule type" value="Genomic_DNA"/>
</dbReference>
<dbReference type="InterPro" id="IPR025383">
    <property type="entry name" value="MrpA_C/MbhD"/>
</dbReference>
<feature type="transmembrane region" description="Helical" evidence="6">
    <location>
        <begin position="54"/>
        <end position="73"/>
    </location>
</feature>
<comment type="subcellular location">
    <subcellularLocation>
        <location evidence="1">Cell membrane</location>
        <topology evidence="1">Multi-pass membrane protein</topology>
    </subcellularLocation>
</comment>
<proteinExistence type="predicted"/>
<evidence type="ECO:0000256" key="2">
    <source>
        <dbReference type="ARBA" id="ARBA00022475"/>
    </source>
</evidence>
<evidence type="ECO:0000259" key="7">
    <source>
        <dbReference type="Pfam" id="PF13244"/>
    </source>
</evidence>
<evidence type="ECO:0000313" key="8">
    <source>
        <dbReference type="EMBL" id="AFG38356.1"/>
    </source>
</evidence>
<dbReference type="RefSeq" id="WP_014456338.1">
    <property type="nucleotide sequence ID" value="NC_017098.1"/>
</dbReference>
<dbReference type="eggNOG" id="COG1563">
    <property type="taxonomic scope" value="Bacteria"/>
</dbReference>
<accession>H9ULG3</accession>
<feature type="domain" description="MrpA C-terminal/MbhD" evidence="7">
    <location>
        <begin position="13"/>
        <end position="78"/>
    </location>
</feature>
<evidence type="ECO:0000256" key="1">
    <source>
        <dbReference type="ARBA" id="ARBA00004651"/>
    </source>
</evidence>
<dbReference type="Pfam" id="PF13244">
    <property type="entry name" value="MbhD"/>
    <property type="match status" value="1"/>
</dbReference>
<feature type="transmembrane region" description="Helical" evidence="6">
    <location>
        <begin position="6"/>
        <end position="24"/>
    </location>
</feature>
<keyword evidence="3 6" id="KW-0812">Transmembrane</keyword>
<dbReference type="AlphaFoldDB" id="H9ULG3"/>
<dbReference type="STRING" id="889378.Spiaf_2324"/>
<sequence>MSLEIPFLIILCCIVITAFAAVQMRGHITSIIVLSVFSILSTVVFAVMQAVDVAMAEAVIGAGLMTALFVTAISKTRRSR</sequence>
<evidence type="ECO:0000256" key="6">
    <source>
        <dbReference type="SAM" id="Phobius"/>
    </source>
</evidence>
<protein>
    <submittedName>
        <fullName evidence="8">Putative subunit of the multisubunit Na+/H+ antiporter</fullName>
    </submittedName>
</protein>
<keyword evidence="5 6" id="KW-0472">Membrane</keyword>
<dbReference type="KEGG" id="sfc:Spiaf_2324"/>
<dbReference type="PATRIC" id="fig|889378.3.peg.2298"/>
<evidence type="ECO:0000256" key="5">
    <source>
        <dbReference type="ARBA" id="ARBA00023136"/>
    </source>
</evidence>
<evidence type="ECO:0000256" key="3">
    <source>
        <dbReference type="ARBA" id="ARBA00022692"/>
    </source>
</evidence>
<dbReference type="Proteomes" id="UP000007383">
    <property type="component" value="Chromosome"/>
</dbReference>
<evidence type="ECO:0000313" key="9">
    <source>
        <dbReference type="Proteomes" id="UP000007383"/>
    </source>
</evidence>
<reference evidence="9" key="1">
    <citation type="journal article" date="2013" name="Stand. Genomic Sci.">
        <title>Complete genome sequence of the halophilic bacterium Spirochaeta africana type strain (Z-7692(T)) from the alkaline Lake Magadi in the East African Rift.</title>
        <authorList>
            <person name="Liolos K."/>
            <person name="Abt B."/>
            <person name="Scheuner C."/>
            <person name="Teshima H."/>
            <person name="Held B."/>
            <person name="Lapidus A."/>
            <person name="Nolan M."/>
            <person name="Lucas S."/>
            <person name="Deshpande S."/>
            <person name="Cheng J.F."/>
            <person name="Tapia R."/>
            <person name="Goodwin L.A."/>
            <person name="Pitluck S."/>
            <person name="Pagani I."/>
            <person name="Ivanova N."/>
            <person name="Mavromatis K."/>
            <person name="Mikhailova N."/>
            <person name="Huntemann M."/>
            <person name="Pati A."/>
            <person name="Chen A."/>
            <person name="Palaniappan K."/>
            <person name="Land M."/>
            <person name="Rohde M."/>
            <person name="Tindall B.J."/>
            <person name="Detter J.C."/>
            <person name="Goker M."/>
            <person name="Bristow J."/>
            <person name="Eisen J.A."/>
            <person name="Markowitz V."/>
            <person name="Hugenholtz P."/>
            <person name="Woyke T."/>
            <person name="Klenk H.P."/>
            <person name="Kyrpides N.C."/>
        </authorList>
    </citation>
    <scope>NUCLEOTIDE SEQUENCE</scope>
    <source>
        <strain evidence="9">ATCC 700263 / DSM 8902 / Z-7692</strain>
    </source>
</reference>
<dbReference type="HOGENOM" id="CLU_173139_2_0_12"/>